<evidence type="ECO:0000313" key="1">
    <source>
        <dbReference type="EMBL" id="TPP62613.1"/>
    </source>
</evidence>
<dbReference type="AlphaFoldDB" id="A0A504YMN2"/>
<dbReference type="EMBL" id="SUNJ01006634">
    <property type="protein sequence ID" value="TPP62613.1"/>
    <property type="molecule type" value="Genomic_DNA"/>
</dbReference>
<protein>
    <submittedName>
        <fullName evidence="1">Uncharacterized protein</fullName>
    </submittedName>
</protein>
<proteinExistence type="predicted"/>
<dbReference type="OrthoDB" id="2017782at2759"/>
<name>A0A504YMN2_FASGI</name>
<dbReference type="STRING" id="46835.A0A504YMN2"/>
<evidence type="ECO:0000313" key="2">
    <source>
        <dbReference type="Proteomes" id="UP000316759"/>
    </source>
</evidence>
<accession>A0A504YMN2</accession>
<sequence>HTNLVTAACQLLHNICVGHLNDLTAARSDPSSLATCMSSSNRLADLLLAGVGAVLDQPSHGPELRAVVVALAGRLLPLCSSQRVGGCLF</sequence>
<reference evidence="1 2" key="1">
    <citation type="submission" date="2019-04" db="EMBL/GenBank/DDBJ databases">
        <title>Annotation for the trematode Fasciola gigantica.</title>
        <authorList>
            <person name="Choi Y.-J."/>
        </authorList>
    </citation>
    <scope>NUCLEOTIDE SEQUENCE [LARGE SCALE GENOMIC DNA]</scope>
    <source>
        <strain evidence="1">Uganda_cow_1</strain>
    </source>
</reference>
<keyword evidence="2" id="KW-1185">Reference proteome</keyword>
<organism evidence="1 2">
    <name type="scientific">Fasciola gigantica</name>
    <name type="common">Giant liver fluke</name>
    <dbReference type="NCBI Taxonomy" id="46835"/>
    <lineage>
        <taxon>Eukaryota</taxon>
        <taxon>Metazoa</taxon>
        <taxon>Spiralia</taxon>
        <taxon>Lophotrochozoa</taxon>
        <taxon>Platyhelminthes</taxon>
        <taxon>Trematoda</taxon>
        <taxon>Digenea</taxon>
        <taxon>Plagiorchiida</taxon>
        <taxon>Echinostomata</taxon>
        <taxon>Echinostomatoidea</taxon>
        <taxon>Fasciolidae</taxon>
        <taxon>Fasciola</taxon>
    </lineage>
</organism>
<gene>
    <name evidence="1" type="ORF">FGIG_12680</name>
</gene>
<feature type="non-terminal residue" evidence="1">
    <location>
        <position position="1"/>
    </location>
</feature>
<dbReference type="Proteomes" id="UP000316759">
    <property type="component" value="Unassembled WGS sequence"/>
</dbReference>
<comment type="caution">
    <text evidence="1">The sequence shown here is derived from an EMBL/GenBank/DDBJ whole genome shotgun (WGS) entry which is preliminary data.</text>
</comment>